<gene>
    <name evidence="6" type="ORF">FQA47_004081</name>
</gene>
<feature type="compositionally biased region" description="Basic and acidic residues" evidence="4">
    <location>
        <begin position="315"/>
        <end position="325"/>
    </location>
</feature>
<feature type="compositionally biased region" description="Basic and acidic residues" evidence="4">
    <location>
        <begin position="17"/>
        <end position="31"/>
    </location>
</feature>
<feature type="compositionally biased region" description="Polar residues" evidence="4">
    <location>
        <begin position="291"/>
        <end position="301"/>
    </location>
</feature>
<comment type="caution">
    <text evidence="6">The sequence shown here is derived from an EMBL/GenBank/DDBJ whole genome shotgun (WGS) entry which is preliminary data.</text>
</comment>
<keyword evidence="3" id="KW-0175">Coiled coil</keyword>
<dbReference type="Proteomes" id="UP000646548">
    <property type="component" value="Unassembled WGS sequence"/>
</dbReference>
<name>A0A834CG91_ORYME</name>
<evidence type="ECO:0000256" key="4">
    <source>
        <dbReference type="SAM" id="MobiDB-lite"/>
    </source>
</evidence>
<accession>A0A834CG91</accession>
<feature type="compositionally biased region" description="Basic residues" evidence="4">
    <location>
        <begin position="1"/>
        <end position="16"/>
    </location>
</feature>
<dbReference type="PRINTS" id="PR02043">
    <property type="entry name" value="CANCERSCCP1"/>
</dbReference>
<feature type="coiled-coil region" evidence="3">
    <location>
        <begin position="54"/>
        <end position="113"/>
    </location>
</feature>
<dbReference type="GO" id="GO:0008017">
    <property type="term" value="F:microtubule binding"/>
    <property type="evidence" value="ECO:0007669"/>
    <property type="project" value="TreeGrafter"/>
</dbReference>
<evidence type="ECO:0000259" key="5">
    <source>
        <dbReference type="Pfam" id="PF15927"/>
    </source>
</evidence>
<dbReference type="PANTHER" id="PTHR20929">
    <property type="entry name" value="LUNG ADENOMA SUSCEPTIBILITY 1-RELATED"/>
    <property type="match status" value="1"/>
</dbReference>
<organism evidence="6 7">
    <name type="scientific">Oryzias melastigma</name>
    <name type="common">Marine medaka</name>
    <dbReference type="NCBI Taxonomy" id="30732"/>
    <lineage>
        <taxon>Eukaryota</taxon>
        <taxon>Metazoa</taxon>
        <taxon>Chordata</taxon>
        <taxon>Craniata</taxon>
        <taxon>Vertebrata</taxon>
        <taxon>Euteleostomi</taxon>
        <taxon>Actinopterygii</taxon>
        <taxon>Neopterygii</taxon>
        <taxon>Teleostei</taxon>
        <taxon>Neoteleostei</taxon>
        <taxon>Acanthomorphata</taxon>
        <taxon>Ovalentaria</taxon>
        <taxon>Atherinomorphae</taxon>
        <taxon>Beloniformes</taxon>
        <taxon>Adrianichthyidae</taxon>
        <taxon>Oryziinae</taxon>
        <taxon>Oryzias</taxon>
    </lineage>
</organism>
<dbReference type="InterPro" id="IPR031826">
    <property type="entry name" value="IC97/Casc1_N"/>
</dbReference>
<dbReference type="GO" id="GO:0005930">
    <property type="term" value="C:axoneme"/>
    <property type="evidence" value="ECO:0007669"/>
    <property type="project" value="TreeGrafter"/>
</dbReference>
<protein>
    <recommendedName>
        <fullName evidence="2">Dynein axonemal intermediate chain 7</fullName>
    </recommendedName>
</protein>
<feature type="compositionally biased region" description="Low complexity" evidence="4">
    <location>
        <begin position="340"/>
        <end position="355"/>
    </location>
</feature>
<dbReference type="PANTHER" id="PTHR20929:SF11">
    <property type="entry name" value="DYNEIN AXONEMAL INTERMEDIATE CHAIN 7"/>
    <property type="match status" value="1"/>
</dbReference>
<dbReference type="AlphaFoldDB" id="A0A834CG91"/>
<feature type="domain" description="IC97/Casc1 N-terminal" evidence="5">
    <location>
        <begin position="55"/>
        <end position="245"/>
    </location>
</feature>
<evidence type="ECO:0000313" key="6">
    <source>
        <dbReference type="EMBL" id="KAF6726953.1"/>
    </source>
</evidence>
<feature type="region of interest" description="Disordered" evidence="4">
    <location>
        <begin position="1"/>
        <end position="36"/>
    </location>
</feature>
<sequence length="730" mass="83128">MSSKKGHKLTKAQRARQQKEEEERKQREEGHLMNNRKQVRSPLSFQMLLVVFFLEEARLLAQRQEQERSEREKKLKEIRRLELKDEERREGELEELHHLLQENQEKAAQWKTNTAETIKWERYMRCDSAPDPTEQRDINTYISLWRDDPEVNITQVLRQCHCALQLTEELEVLLEEVSDPQEAQKFQESFVNLQEIIHLKHTLAAEEILKAANKNINPETENMQTEIADDNVTLSLWANLRKRKRFKGFHFEKAGLGFELPKSLAVKDIAVRILHTRYDHLSVLARMTPKATHTPTCSSIGRSKESLGGVASSVMEKKESLKGEVGESDEVQSIHGSEGGKSSESLGSSKNTSGSWESRRSHVLTQMEMIGADSDPTATQFTKTGSDEAVDLMKYTPLGGVFYYGVFHLPPQAHLVNHWEIREIVDSGLKVFLYNPEASSSDDSEASDSPHVGVSVMLPDWVLFLKTPKIALWDAAGTRWVGGVMDFTHQEAEAKVSFRMPSFQPFVLMQETYANLPFQSWELRPLSNNSAMFSIHGALLPLSITVQDNLCMLQSDQERGFAHILGKWMSRSALQRAMVKAGINIFVNEHTDRYVSTCRKDPNTELAAYEQMALFASACAFSWSRWNTKCGDEGLVMQVCEHLSPTPVPEGLWSLYLLGAQRVQRLEMTEKSETFSVDHHPGSEFHSTFIHMLRDRMSPEGAARTRKSGFQFVEAVQGLLCSTRPLRFSS</sequence>
<comment type="similarity">
    <text evidence="1">Belongs to the DNAI7 family.</text>
</comment>
<proteinExistence type="inferred from homology"/>
<evidence type="ECO:0000256" key="3">
    <source>
        <dbReference type="SAM" id="Coils"/>
    </source>
</evidence>
<reference evidence="6" key="1">
    <citation type="journal article" name="BMC Genomics">
        <title>Long-read sequencing and de novo genome assembly of marine medaka (Oryzias melastigma).</title>
        <authorList>
            <person name="Liang P."/>
            <person name="Saqib H.S.A."/>
            <person name="Ni X."/>
            <person name="Shen Y."/>
        </authorList>
    </citation>
    <scope>NUCLEOTIDE SEQUENCE</scope>
    <source>
        <strain evidence="6">Bigg-433</strain>
    </source>
</reference>
<feature type="region of interest" description="Disordered" evidence="4">
    <location>
        <begin position="291"/>
        <end position="359"/>
    </location>
</feature>
<dbReference type="EMBL" id="WKFB01000316">
    <property type="protein sequence ID" value="KAF6726953.1"/>
    <property type="molecule type" value="Genomic_DNA"/>
</dbReference>
<dbReference type="GO" id="GO:0048487">
    <property type="term" value="F:beta-tubulin binding"/>
    <property type="evidence" value="ECO:0007669"/>
    <property type="project" value="TreeGrafter"/>
</dbReference>
<evidence type="ECO:0000256" key="2">
    <source>
        <dbReference type="ARBA" id="ARBA00024414"/>
    </source>
</evidence>
<evidence type="ECO:0000313" key="7">
    <source>
        <dbReference type="Proteomes" id="UP000646548"/>
    </source>
</evidence>
<dbReference type="Pfam" id="PF15927">
    <property type="entry name" value="Casc1_N"/>
    <property type="match status" value="1"/>
</dbReference>
<evidence type="ECO:0000256" key="1">
    <source>
        <dbReference type="ARBA" id="ARBA00024332"/>
    </source>
</evidence>
<dbReference type="InterPro" id="IPR023247">
    <property type="entry name" value="IC97/Dnai7-like"/>
</dbReference>